<name>A0AA38PNK5_9AGAR</name>
<proteinExistence type="predicted"/>
<feature type="chain" id="PRO_5041323311" description="HAT C-terminal dimerisation domain-containing protein" evidence="1">
    <location>
        <begin position="20"/>
        <end position="75"/>
    </location>
</feature>
<dbReference type="EMBL" id="MU802633">
    <property type="protein sequence ID" value="KAJ3978885.1"/>
    <property type="molecule type" value="Genomic_DNA"/>
</dbReference>
<organism evidence="2 3">
    <name type="scientific">Lentinula detonsa</name>
    <dbReference type="NCBI Taxonomy" id="2804962"/>
    <lineage>
        <taxon>Eukaryota</taxon>
        <taxon>Fungi</taxon>
        <taxon>Dikarya</taxon>
        <taxon>Basidiomycota</taxon>
        <taxon>Agaricomycotina</taxon>
        <taxon>Agaricomycetes</taxon>
        <taxon>Agaricomycetidae</taxon>
        <taxon>Agaricales</taxon>
        <taxon>Marasmiineae</taxon>
        <taxon>Omphalotaceae</taxon>
        <taxon>Lentinula</taxon>
    </lineage>
</organism>
<dbReference type="Proteomes" id="UP001163850">
    <property type="component" value="Unassembled WGS sequence"/>
</dbReference>
<evidence type="ECO:0008006" key="4">
    <source>
        <dbReference type="Google" id="ProtNLM"/>
    </source>
</evidence>
<sequence length="75" mass="8494">MLTLQMSSVLTLAAKCVLSAKSSKNDIEKRFSRAKLSQAIMDNLETLPLCHIFLGVSALPFRDTYRQLWPRVVIK</sequence>
<protein>
    <recommendedName>
        <fullName evidence="4">HAT C-terminal dimerisation domain-containing protein</fullName>
    </recommendedName>
</protein>
<comment type="caution">
    <text evidence="2">The sequence shown here is derived from an EMBL/GenBank/DDBJ whole genome shotgun (WGS) entry which is preliminary data.</text>
</comment>
<evidence type="ECO:0000313" key="3">
    <source>
        <dbReference type="Proteomes" id="UP001163850"/>
    </source>
</evidence>
<gene>
    <name evidence="2" type="ORF">F5890DRAFT_1161812</name>
</gene>
<accession>A0AA38PNK5</accession>
<feature type="signal peptide" evidence="1">
    <location>
        <begin position="1"/>
        <end position="19"/>
    </location>
</feature>
<dbReference type="AlphaFoldDB" id="A0AA38PNK5"/>
<evidence type="ECO:0000313" key="2">
    <source>
        <dbReference type="EMBL" id="KAJ3978885.1"/>
    </source>
</evidence>
<evidence type="ECO:0000256" key="1">
    <source>
        <dbReference type="SAM" id="SignalP"/>
    </source>
</evidence>
<reference evidence="2" key="1">
    <citation type="submission" date="2022-08" db="EMBL/GenBank/DDBJ databases">
        <authorList>
            <consortium name="DOE Joint Genome Institute"/>
            <person name="Min B."/>
            <person name="Riley R."/>
            <person name="Sierra-Patev S."/>
            <person name="Naranjo-Ortiz M."/>
            <person name="Looney B."/>
            <person name="Konkel Z."/>
            <person name="Slot J.C."/>
            <person name="Sakamoto Y."/>
            <person name="Steenwyk J.L."/>
            <person name="Rokas A."/>
            <person name="Carro J."/>
            <person name="Camarero S."/>
            <person name="Ferreira P."/>
            <person name="Molpeceres G."/>
            <person name="Ruiz-Duenas F.J."/>
            <person name="Serrano A."/>
            <person name="Henrissat B."/>
            <person name="Drula E."/>
            <person name="Hughes K.W."/>
            <person name="Mata J.L."/>
            <person name="Ishikawa N.K."/>
            <person name="Vargas-Isla R."/>
            <person name="Ushijima S."/>
            <person name="Smith C.A."/>
            <person name="Ahrendt S."/>
            <person name="Andreopoulos W."/>
            <person name="He G."/>
            <person name="Labutti K."/>
            <person name="Lipzen A."/>
            <person name="Ng V."/>
            <person name="Sandor L."/>
            <person name="Barry K."/>
            <person name="Martinez A.T."/>
            <person name="Xiao Y."/>
            <person name="Gibbons J.G."/>
            <person name="Terashima K."/>
            <person name="Hibbett D.S."/>
            <person name="Grigoriev I.V."/>
        </authorList>
    </citation>
    <scope>NUCLEOTIDE SEQUENCE</scope>
    <source>
        <strain evidence="2">TFB7829</strain>
    </source>
</reference>
<keyword evidence="1" id="KW-0732">Signal</keyword>